<name>A0A8X7BVZ3_9ARAC</name>
<dbReference type="AlphaFoldDB" id="A0A8X7BVZ3"/>
<evidence type="ECO:0000313" key="2">
    <source>
        <dbReference type="EMBL" id="GFY47041.1"/>
    </source>
</evidence>
<feature type="transmembrane region" description="Helical" evidence="1">
    <location>
        <begin position="21"/>
        <end position="44"/>
    </location>
</feature>
<protein>
    <submittedName>
        <fullName evidence="2">Uncharacterized protein</fullName>
    </submittedName>
</protein>
<dbReference type="Proteomes" id="UP000886998">
    <property type="component" value="Unassembled WGS sequence"/>
</dbReference>
<comment type="caution">
    <text evidence="2">The sequence shown here is derived from an EMBL/GenBank/DDBJ whole genome shotgun (WGS) entry which is preliminary data.</text>
</comment>
<accession>A0A8X7BVZ3</accession>
<keyword evidence="1" id="KW-0812">Transmembrane</keyword>
<organism evidence="2 3">
    <name type="scientific">Trichonephila inaurata madagascariensis</name>
    <dbReference type="NCBI Taxonomy" id="2747483"/>
    <lineage>
        <taxon>Eukaryota</taxon>
        <taxon>Metazoa</taxon>
        <taxon>Ecdysozoa</taxon>
        <taxon>Arthropoda</taxon>
        <taxon>Chelicerata</taxon>
        <taxon>Arachnida</taxon>
        <taxon>Araneae</taxon>
        <taxon>Araneomorphae</taxon>
        <taxon>Entelegynae</taxon>
        <taxon>Araneoidea</taxon>
        <taxon>Nephilidae</taxon>
        <taxon>Trichonephila</taxon>
        <taxon>Trichonephila inaurata</taxon>
    </lineage>
</organism>
<dbReference type="EMBL" id="BMAV01005735">
    <property type="protein sequence ID" value="GFY47041.1"/>
    <property type="molecule type" value="Genomic_DNA"/>
</dbReference>
<sequence length="119" mass="13388">MFIFVSTFLHSNETQSFVYRLAVYSYFLNIFAMFIIMTTSAASVTDVSMKVASLAWKISVNTKESSASLQKFISFAEKGISLTVWNVVPISRHFIFGLLGAIFTYNILFDSLIEKDAIS</sequence>
<keyword evidence="1" id="KW-1133">Transmembrane helix</keyword>
<feature type="transmembrane region" description="Helical" evidence="1">
    <location>
        <begin position="94"/>
        <end position="113"/>
    </location>
</feature>
<keyword evidence="1" id="KW-0472">Membrane</keyword>
<keyword evidence="3" id="KW-1185">Reference proteome</keyword>
<reference evidence="2" key="1">
    <citation type="submission" date="2020-08" db="EMBL/GenBank/DDBJ databases">
        <title>Multicomponent nature underlies the extraordinary mechanical properties of spider dragline silk.</title>
        <authorList>
            <person name="Kono N."/>
            <person name="Nakamura H."/>
            <person name="Mori M."/>
            <person name="Yoshida Y."/>
            <person name="Ohtoshi R."/>
            <person name="Malay A.D."/>
            <person name="Moran D.A.P."/>
            <person name="Tomita M."/>
            <person name="Numata K."/>
            <person name="Arakawa K."/>
        </authorList>
    </citation>
    <scope>NUCLEOTIDE SEQUENCE</scope>
</reference>
<evidence type="ECO:0000313" key="3">
    <source>
        <dbReference type="Proteomes" id="UP000886998"/>
    </source>
</evidence>
<evidence type="ECO:0000256" key="1">
    <source>
        <dbReference type="SAM" id="Phobius"/>
    </source>
</evidence>
<gene>
    <name evidence="2" type="primary">AVEN_53302_1</name>
    <name evidence="2" type="ORF">TNIN_127551</name>
</gene>
<proteinExistence type="predicted"/>
<dbReference type="OrthoDB" id="6437016at2759"/>